<dbReference type="GO" id="GO:0004497">
    <property type="term" value="F:monooxygenase activity"/>
    <property type="evidence" value="ECO:0007669"/>
    <property type="project" value="InterPro"/>
</dbReference>
<dbReference type="GO" id="GO:0005506">
    <property type="term" value="F:iron ion binding"/>
    <property type="evidence" value="ECO:0007669"/>
    <property type="project" value="InterPro"/>
</dbReference>
<dbReference type="OrthoDB" id="1055148at2759"/>
<dbReference type="EMBL" id="CVMT01000005">
    <property type="protein sequence ID" value="CRG89060.1"/>
    <property type="molecule type" value="Genomic_DNA"/>
</dbReference>
<accession>A0A0U1M220</accession>
<evidence type="ECO:0000313" key="1">
    <source>
        <dbReference type="EMBL" id="CRG89060.1"/>
    </source>
</evidence>
<dbReference type="SUPFAM" id="SSF48264">
    <property type="entry name" value="Cytochrome P450"/>
    <property type="match status" value="1"/>
</dbReference>
<dbReference type="InterPro" id="IPR036396">
    <property type="entry name" value="Cyt_P450_sf"/>
</dbReference>
<dbReference type="Pfam" id="PF00067">
    <property type="entry name" value="p450"/>
    <property type="match status" value="1"/>
</dbReference>
<dbReference type="Proteomes" id="UP000054383">
    <property type="component" value="Unassembled WGS sequence"/>
</dbReference>
<keyword evidence="2" id="KW-1185">Reference proteome</keyword>
<dbReference type="STRING" id="28573.A0A0U1M220"/>
<dbReference type="AlphaFoldDB" id="A0A0U1M220"/>
<dbReference type="GO" id="GO:0016705">
    <property type="term" value="F:oxidoreductase activity, acting on paired donors, with incorporation or reduction of molecular oxygen"/>
    <property type="evidence" value="ECO:0007669"/>
    <property type="project" value="InterPro"/>
</dbReference>
<dbReference type="InterPro" id="IPR001128">
    <property type="entry name" value="Cyt_P450"/>
</dbReference>
<name>A0A0U1M220_TALIS</name>
<proteinExistence type="predicted"/>
<dbReference type="Gene3D" id="1.10.630.10">
    <property type="entry name" value="Cytochrome P450"/>
    <property type="match status" value="1"/>
</dbReference>
<dbReference type="GO" id="GO:0020037">
    <property type="term" value="F:heme binding"/>
    <property type="evidence" value="ECO:0007669"/>
    <property type="project" value="InterPro"/>
</dbReference>
<reference evidence="1 2" key="1">
    <citation type="submission" date="2015-04" db="EMBL/GenBank/DDBJ databases">
        <authorList>
            <person name="Syromyatnikov M.Y."/>
            <person name="Popov V.N."/>
        </authorList>
    </citation>
    <scope>NUCLEOTIDE SEQUENCE [LARGE SCALE GENOMIC DNA]</scope>
    <source>
        <strain evidence="1">WF-38-12</strain>
    </source>
</reference>
<sequence length="278" mass="30983">MSPEVLGQSLSNGISVLVSDNGGTQAIEDAISLSTYIYMAAAGGNARENLSDATRVHNLLRFERVSCLQAFGVQNRKKIRSDHSKPKKGGGDSNLLHVGKWILNYDSETYTLENYQKALEHLKNGTPFLNTNTPPGLSPSLELCYKECIRMWVAFPMGRVNERTTDIKIPGTNEIIPAGGLASYNTIDVLYNERLHPQPLKWDPARFGEGRKEMEKEAHGFMWQNMVLAYALAMYKWTGCFADRSANPEFIPPTTALNELAPALPQNLYCMAIPREKT</sequence>
<protein>
    <submittedName>
        <fullName evidence="1">Cytochrome P450 oxidoreductase, putative</fullName>
    </submittedName>
</protein>
<gene>
    <name evidence="1" type="ORF">PISL3812_06095</name>
</gene>
<organism evidence="1 2">
    <name type="scientific">Talaromyces islandicus</name>
    <name type="common">Penicillium islandicum</name>
    <dbReference type="NCBI Taxonomy" id="28573"/>
    <lineage>
        <taxon>Eukaryota</taxon>
        <taxon>Fungi</taxon>
        <taxon>Dikarya</taxon>
        <taxon>Ascomycota</taxon>
        <taxon>Pezizomycotina</taxon>
        <taxon>Eurotiomycetes</taxon>
        <taxon>Eurotiomycetidae</taxon>
        <taxon>Eurotiales</taxon>
        <taxon>Trichocomaceae</taxon>
        <taxon>Talaromyces</taxon>
        <taxon>Talaromyces sect. Islandici</taxon>
    </lineage>
</organism>
<evidence type="ECO:0000313" key="2">
    <source>
        <dbReference type="Proteomes" id="UP000054383"/>
    </source>
</evidence>